<dbReference type="Pfam" id="PF03741">
    <property type="entry name" value="TerC"/>
    <property type="match status" value="1"/>
</dbReference>
<keyword evidence="1" id="KW-0812">Transmembrane</keyword>
<feature type="transmembrane region" description="Helical" evidence="1">
    <location>
        <begin position="92"/>
        <end position="117"/>
    </location>
</feature>
<sequence>MLKEFVAIFLLNLLTSIDNAIVLAGIANRYKNLWAIGAASSVILTICRTALIAGIVSVGTWPGFRLTLGVAVLLVAINIANVKTDHEREHSGFFRVLLTVIVTDLALSVDNIMSIAIISKHTVLIAVAVFLSLLPLFMLLPFIVKIMDQIAWLRILAAGFVAELAIDSILDDPLVIHRVPIGHFEVFVRVGSAVIVIVYGIWKTYFYGRERIV</sequence>
<evidence type="ECO:0000313" key="2">
    <source>
        <dbReference type="EMBL" id="KPV43440.1"/>
    </source>
</evidence>
<feature type="transmembrane region" description="Helical" evidence="1">
    <location>
        <begin position="182"/>
        <end position="202"/>
    </location>
</feature>
<keyword evidence="1" id="KW-1133">Transmembrane helix</keyword>
<feature type="transmembrane region" description="Helical" evidence="1">
    <location>
        <begin position="123"/>
        <end position="144"/>
    </location>
</feature>
<accession>A0A0P9D1P9</accession>
<feature type="transmembrane region" description="Helical" evidence="1">
    <location>
        <begin position="151"/>
        <end position="170"/>
    </location>
</feature>
<feature type="transmembrane region" description="Helical" evidence="1">
    <location>
        <begin position="62"/>
        <end position="80"/>
    </location>
</feature>
<organism evidence="2 3">
    <name type="scientific">Alicyclobacillus ferrooxydans</name>
    <dbReference type="NCBI Taxonomy" id="471514"/>
    <lineage>
        <taxon>Bacteria</taxon>
        <taxon>Bacillati</taxon>
        <taxon>Bacillota</taxon>
        <taxon>Bacilli</taxon>
        <taxon>Bacillales</taxon>
        <taxon>Alicyclobacillaceae</taxon>
        <taxon>Alicyclobacillus</taxon>
    </lineage>
</organism>
<dbReference type="RefSeq" id="WP_054969536.1">
    <property type="nucleotide sequence ID" value="NZ_LJCO01000051.1"/>
</dbReference>
<keyword evidence="3" id="KW-1185">Reference proteome</keyword>
<evidence type="ECO:0000256" key="1">
    <source>
        <dbReference type="SAM" id="Phobius"/>
    </source>
</evidence>
<comment type="caution">
    <text evidence="2">The sequence shown here is derived from an EMBL/GenBank/DDBJ whole genome shotgun (WGS) entry which is preliminary data.</text>
</comment>
<dbReference type="EMBL" id="LJCO01000051">
    <property type="protein sequence ID" value="KPV43440.1"/>
    <property type="molecule type" value="Genomic_DNA"/>
</dbReference>
<feature type="transmembrane region" description="Helical" evidence="1">
    <location>
        <begin position="33"/>
        <end position="56"/>
    </location>
</feature>
<dbReference type="InterPro" id="IPR005496">
    <property type="entry name" value="Integral_membrane_TerC"/>
</dbReference>
<gene>
    <name evidence="2" type="ORF">AN477_12705</name>
</gene>
<reference evidence="2 3" key="1">
    <citation type="submission" date="2015-09" db="EMBL/GenBank/DDBJ databases">
        <title>Draft genome sequence of Alicyclobacillus ferrooxydans DSM 22381.</title>
        <authorList>
            <person name="Hemp J."/>
        </authorList>
    </citation>
    <scope>NUCLEOTIDE SEQUENCE [LARGE SCALE GENOMIC DNA]</scope>
    <source>
        <strain evidence="2 3">TC-34</strain>
    </source>
</reference>
<dbReference type="Proteomes" id="UP000050482">
    <property type="component" value="Unassembled WGS sequence"/>
</dbReference>
<evidence type="ECO:0008006" key="4">
    <source>
        <dbReference type="Google" id="ProtNLM"/>
    </source>
</evidence>
<protein>
    <recommendedName>
        <fullName evidence="4">Tellurium resistance protein TerC</fullName>
    </recommendedName>
</protein>
<dbReference type="AlphaFoldDB" id="A0A0P9D1P9"/>
<feature type="transmembrane region" description="Helical" evidence="1">
    <location>
        <begin position="6"/>
        <end position="26"/>
    </location>
</feature>
<name>A0A0P9D1P9_9BACL</name>
<dbReference type="PATRIC" id="fig|471514.4.peg.1636"/>
<keyword evidence="1" id="KW-0472">Membrane</keyword>
<evidence type="ECO:0000313" key="3">
    <source>
        <dbReference type="Proteomes" id="UP000050482"/>
    </source>
</evidence>
<proteinExistence type="predicted"/>
<dbReference type="GO" id="GO:0016020">
    <property type="term" value="C:membrane"/>
    <property type="evidence" value="ECO:0007669"/>
    <property type="project" value="InterPro"/>
</dbReference>